<organism evidence="1 2">
    <name type="scientific">Pseudoloma neurophilia</name>
    <dbReference type="NCBI Taxonomy" id="146866"/>
    <lineage>
        <taxon>Eukaryota</taxon>
        <taxon>Fungi</taxon>
        <taxon>Fungi incertae sedis</taxon>
        <taxon>Microsporidia</taxon>
        <taxon>Pseudoloma</taxon>
    </lineage>
</organism>
<dbReference type="Proteomes" id="UP000051530">
    <property type="component" value="Unassembled WGS sequence"/>
</dbReference>
<dbReference type="OrthoDB" id="420884at2759"/>
<protein>
    <submittedName>
        <fullName evidence="1">Uncharacterized protein</fullName>
    </submittedName>
</protein>
<dbReference type="VEuPathDB" id="MicrosporidiaDB:M153_16250002500"/>
<gene>
    <name evidence="1" type="ORF">M153_16250002500</name>
</gene>
<accession>A0A0R0LUH4</accession>
<dbReference type="EMBL" id="LGUB01000512">
    <property type="protein sequence ID" value="KRH93053.1"/>
    <property type="molecule type" value="Genomic_DNA"/>
</dbReference>
<dbReference type="AlphaFoldDB" id="A0A0R0LUH4"/>
<reference evidence="1 2" key="1">
    <citation type="submission" date="2015-07" db="EMBL/GenBank/DDBJ databases">
        <title>The genome of Pseudoloma neurophilia, a relevant intracellular parasite of the zebrafish.</title>
        <authorList>
            <person name="Ndikumana S."/>
            <person name="Pelin A."/>
            <person name="Sanders J."/>
            <person name="Corradi N."/>
        </authorList>
    </citation>
    <scope>NUCLEOTIDE SEQUENCE [LARGE SCALE GENOMIC DNA]</scope>
    <source>
        <strain evidence="1 2">MK1</strain>
    </source>
</reference>
<sequence length="369" mass="43807">MNQENDEFFEIERKRRQNVQKQMDALVQRRKILNQKVLYELEELKRQNESIESFLFTPYFPSREIEQQNLSFPEQVPKNDQFLSNDQIEQNFTIQNEVQKPEQHMTESENEPQNLSFTETPSLEIDSSLLEDQSNPNLQYQKSGMNINLSDFFLQNYVFTQQYIITEKNLQNEKSKMSSSAQFKLKLLVNKRIGQITTDLQHLAQIINICKENYNLVFIELLIIKILQQAKVQISNNFEIYKSYGLLLSELYSNDLHSLLLMSLIYNQDKEKNLKSIYTPYFELLRIRNMFSESFNFIASVLNERPNFDVFFILESYLLILGPNMLRYYGGRFKGVLKYIVNIYIRMGDNEPSIVRIKTIIDKLVNSYM</sequence>
<name>A0A0R0LUH4_9MICR</name>
<proteinExistence type="predicted"/>
<evidence type="ECO:0000313" key="2">
    <source>
        <dbReference type="Proteomes" id="UP000051530"/>
    </source>
</evidence>
<evidence type="ECO:0000313" key="1">
    <source>
        <dbReference type="EMBL" id="KRH93053.1"/>
    </source>
</evidence>
<keyword evidence="2" id="KW-1185">Reference proteome</keyword>
<comment type="caution">
    <text evidence="1">The sequence shown here is derived from an EMBL/GenBank/DDBJ whole genome shotgun (WGS) entry which is preliminary data.</text>
</comment>